<accession>A0A2M7VF49</accession>
<sequence>MSYRNIRRHDIPRWYGLSYQDNDEPKLILSIHQDLIPQLEEINENAPLIKYYQDHYKLGVWQRSATKHFGFGNTFVNNELQDGWLQLATTLRQSWQKINCTACNSKGERSWQKLRVCDDDQFCSTCRGLRFIYQYDDIWLSELLINLHILFSILSTNDTATISNKEQLLTIDTCFHDGGKDVGGEISKKMRHWIMQSATRDLQARQILLAMTQVYTLITPPSFCDDFAVELDPSGGFSLRCPGQNCCSIYASAQALTNNNDGYKLGSHNID</sequence>
<dbReference type="EMBL" id="PFPO01000042">
    <property type="protein sequence ID" value="PIZ99203.1"/>
    <property type="molecule type" value="Genomic_DNA"/>
</dbReference>
<evidence type="ECO:0000313" key="2">
    <source>
        <dbReference type="Proteomes" id="UP000230405"/>
    </source>
</evidence>
<dbReference type="AlphaFoldDB" id="A0A2M7VF49"/>
<proteinExistence type="predicted"/>
<organism evidence="1 2">
    <name type="scientific">Candidatus Komeilibacteria bacterium CG_4_10_14_0_2_um_filter_37_10</name>
    <dbReference type="NCBI Taxonomy" id="1974470"/>
    <lineage>
        <taxon>Bacteria</taxon>
        <taxon>Candidatus Komeiliibacteriota</taxon>
    </lineage>
</organism>
<name>A0A2M7VF49_9BACT</name>
<gene>
    <name evidence="1" type="ORF">COX77_02175</name>
</gene>
<comment type="caution">
    <text evidence="1">The sequence shown here is derived from an EMBL/GenBank/DDBJ whole genome shotgun (WGS) entry which is preliminary data.</text>
</comment>
<evidence type="ECO:0000313" key="1">
    <source>
        <dbReference type="EMBL" id="PIZ99203.1"/>
    </source>
</evidence>
<protein>
    <submittedName>
        <fullName evidence="1">Uncharacterized protein</fullName>
    </submittedName>
</protein>
<dbReference type="Proteomes" id="UP000230405">
    <property type="component" value="Unassembled WGS sequence"/>
</dbReference>
<reference evidence="2" key="1">
    <citation type="submission" date="2017-09" db="EMBL/GenBank/DDBJ databases">
        <title>Depth-based differentiation of microbial function through sediment-hosted aquifers and enrichment of novel symbionts in the deep terrestrial subsurface.</title>
        <authorList>
            <person name="Probst A.J."/>
            <person name="Ladd B."/>
            <person name="Jarett J.K."/>
            <person name="Geller-Mcgrath D.E."/>
            <person name="Sieber C.M.K."/>
            <person name="Emerson J.B."/>
            <person name="Anantharaman K."/>
            <person name="Thomas B.C."/>
            <person name="Malmstrom R."/>
            <person name="Stieglmeier M."/>
            <person name="Klingl A."/>
            <person name="Woyke T."/>
            <person name="Ryan C.M."/>
            <person name="Banfield J.F."/>
        </authorList>
    </citation>
    <scope>NUCLEOTIDE SEQUENCE [LARGE SCALE GENOMIC DNA]</scope>
</reference>